<evidence type="ECO:0000256" key="5">
    <source>
        <dbReference type="ARBA" id="ARBA00022660"/>
    </source>
</evidence>
<reference evidence="16" key="1">
    <citation type="submission" date="2025-08" db="UniProtKB">
        <authorList>
            <consortium name="RefSeq"/>
        </authorList>
    </citation>
    <scope>IDENTIFICATION</scope>
</reference>
<keyword evidence="4 14" id="KW-0813">Transport</keyword>
<comment type="subcellular location">
    <subcellularLocation>
        <location evidence="1 14">Mitochondrion inner membrane</location>
        <topology evidence="1 14">Single-pass membrane protein</topology>
        <orientation evidence="1 14">Matrix side</orientation>
    </subcellularLocation>
</comment>
<evidence type="ECO:0000256" key="2">
    <source>
        <dbReference type="ARBA" id="ARBA00007312"/>
    </source>
</evidence>
<gene>
    <name evidence="16" type="primary">LOC106809328</name>
</gene>
<name>A0ABM1E6N6_PRICU</name>
<keyword evidence="11" id="KW-0472">Membrane</keyword>
<keyword evidence="10 14" id="KW-0496">Mitochondrion</keyword>
<comment type="subunit">
    <text evidence="13">Complex I is composed of 45 different subunits. Interacts with CARD15, but not with CARD4. Interacts with STAT3, but not with STAT1, STAT2 and STAT5A. Interacts with OLFM4.</text>
</comment>
<dbReference type="Pfam" id="PF06212">
    <property type="entry name" value="GRIM-19"/>
    <property type="match status" value="1"/>
</dbReference>
<dbReference type="Proteomes" id="UP000695022">
    <property type="component" value="Unplaced"/>
</dbReference>
<accession>A0ABM1E6N6</accession>
<evidence type="ECO:0000256" key="3">
    <source>
        <dbReference type="ARBA" id="ARBA00018192"/>
    </source>
</evidence>
<comment type="similarity">
    <text evidence="2 14">Belongs to the complex I NDUFA13 subunit family.</text>
</comment>
<dbReference type="PANTHER" id="PTHR12966:SF0">
    <property type="entry name" value="NADH DEHYDROGENASE [UBIQUINONE] 1 ALPHA SUBCOMPLEX SUBUNIT 13"/>
    <property type="match status" value="1"/>
</dbReference>
<dbReference type="InterPro" id="IPR009346">
    <property type="entry name" value="GRIM-19"/>
</dbReference>
<comment type="function">
    <text evidence="14">Complex I functions in the transfer of electrons from NADH to the respiratory chain. Accessory subunit of the mitochondrial membrane respiratory chain NADH dehydrogenase (Complex I), that is believed not to be involved in catalysis.</text>
</comment>
<evidence type="ECO:0000256" key="11">
    <source>
        <dbReference type="ARBA" id="ARBA00023136"/>
    </source>
</evidence>
<evidence type="ECO:0000256" key="1">
    <source>
        <dbReference type="ARBA" id="ARBA00004298"/>
    </source>
</evidence>
<evidence type="ECO:0000256" key="14">
    <source>
        <dbReference type="RuleBase" id="RU368034"/>
    </source>
</evidence>
<keyword evidence="8 14" id="KW-0249">Electron transport</keyword>
<keyword evidence="9" id="KW-1133">Transmembrane helix</keyword>
<evidence type="ECO:0000313" key="16">
    <source>
        <dbReference type="RefSeq" id="XP_014667857.1"/>
    </source>
</evidence>
<dbReference type="PANTHER" id="PTHR12966">
    <property type="entry name" value="NADH DEHYDROGENASE UBIQUINONE 1 ALPHA SUBCOMPLEX SUBUNIT 13"/>
    <property type="match status" value="1"/>
</dbReference>
<dbReference type="GeneID" id="106809328"/>
<dbReference type="RefSeq" id="XP_014667857.1">
    <property type="nucleotide sequence ID" value="XM_014812371.1"/>
</dbReference>
<evidence type="ECO:0000256" key="7">
    <source>
        <dbReference type="ARBA" id="ARBA00022792"/>
    </source>
</evidence>
<evidence type="ECO:0000313" key="15">
    <source>
        <dbReference type="Proteomes" id="UP000695022"/>
    </source>
</evidence>
<evidence type="ECO:0000256" key="12">
    <source>
        <dbReference type="ARBA" id="ARBA00045908"/>
    </source>
</evidence>
<keyword evidence="6" id="KW-0812">Transmembrane</keyword>
<keyword evidence="5 14" id="KW-0679">Respiratory chain</keyword>
<organism evidence="15 16">
    <name type="scientific">Priapulus caudatus</name>
    <name type="common">Priapulid worm</name>
    <dbReference type="NCBI Taxonomy" id="37621"/>
    <lineage>
        <taxon>Eukaryota</taxon>
        <taxon>Metazoa</taxon>
        <taxon>Ecdysozoa</taxon>
        <taxon>Scalidophora</taxon>
        <taxon>Priapulida</taxon>
        <taxon>Priapulimorpha</taxon>
        <taxon>Priapulimorphida</taxon>
        <taxon>Priapulidae</taxon>
        <taxon>Priapulus</taxon>
    </lineage>
</organism>
<sequence>MRERLENNDSRVALQPFILAERNRMLLRQMRRIRDEENELMKGVAGWETGTLYGEPVYHTTDPDEWTEPTLGELWTHASEKNIKERESWAFWV</sequence>
<evidence type="ECO:0000256" key="10">
    <source>
        <dbReference type="ARBA" id="ARBA00023128"/>
    </source>
</evidence>
<keyword evidence="15" id="KW-1185">Reference proteome</keyword>
<evidence type="ECO:0000256" key="6">
    <source>
        <dbReference type="ARBA" id="ARBA00022692"/>
    </source>
</evidence>
<proteinExistence type="inferred from homology"/>
<evidence type="ECO:0000256" key="9">
    <source>
        <dbReference type="ARBA" id="ARBA00022989"/>
    </source>
</evidence>
<keyword evidence="7 14" id="KW-0999">Mitochondrion inner membrane</keyword>
<evidence type="ECO:0000256" key="4">
    <source>
        <dbReference type="ARBA" id="ARBA00022448"/>
    </source>
</evidence>
<comment type="function">
    <text evidence="12">Accessory subunit of the mitochondrial membrane respiratory chain NADH dehydrogenase (Complex I), that is believed not to be involved in catalysis. Complex I functions in the transfer of electrons from NADH to the respiratory chain. The immediate electron acceptor for the enzyme is believed to be ubiquinone. Involved in the interferon/all-trans-retinoic acid (IFN/RA) induced cell death. This apoptotic activity is inhibited by interaction with viral IRF1. Prevents the transactivation of STAT3 target genes. May play a role in CARD15-mediated innate mucosal responses and serve to regulate intestinal epithelial cell responses to microbes.</text>
</comment>
<protein>
    <recommendedName>
        <fullName evidence="3 14">NADH dehydrogenase [ubiquinone] 1 alpha subcomplex subunit 13</fullName>
    </recommendedName>
</protein>
<evidence type="ECO:0000256" key="8">
    <source>
        <dbReference type="ARBA" id="ARBA00022982"/>
    </source>
</evidence>
<evidence type="ECO:0000256" key="13">
    <source>
        <dbReference type="ARBA" id="ARBA00046797"/>
    </source>
</evidence>